<dbReference type="EMBL" id="AOMB01000014">
    <property type="protein sequence ID" value="EMA39895.1"/>
    <property type="molecule type" value="Genomic_DNA"/>
</dbReference>
<dbReference type="SUPFAM" id="SSF55729">
    <property type="entry name" value="Acyl-CoA N-acyltransferases (Nat)"/>
    <property type="match status" value="1"/>
</dbReference>
<name>M0M695_9EURY</name>
<comment type="caution">
    <text evidence="2">The sequence shown here is derived from an EMBL/GenBank/DDBJ whole genome shotgun (WGS) entry which is preliminary data.</text>
</comment>
<dbReference type="Gene3D" id="3.40.630.30">
    <property type="match status" value="1"/>
</dbReference>
<dbReference type="RefSeq" id="WP_007691530.1">
    <property type="nucleotide sequence ID" value="NZ_AJRK01000056.1"/>
</dbReference>
<accession>M0M695</accession>
<dbReference type="Pfam" id="PF00583">
    <property type="entry name" value="Acetyltransf_1"/>
    <property type="match status" value="1"/>
</dbReference>
<feature type="domain" description="N-acetyltransferase" evidence="1">
    <location>
        <begin position="3"/>
        <end position="164"/>
    </location>
</feature>
<dbReference type="CDD" id="cd04301">
    <property type="entry name" value="NAT_SF"/>
    <property type="match status" value="1"/>
</dbReference>
<gene>
    <name evidence="2" type="ORF">C447_05068</name>
</gene>
<evidence type="ECO:0000313" key="2">
    <source>
        <dbReference type="EMBL" id="EMA39895.1"/>
    </source>
</evidence>
<organism evidence="2 3">
    <name type="scientific">Halococcus hamelinensis 100A6</name>
    <dbReference type="NCBI Taxonomy" id="1132509"/>
    <lineage>
        <taxon>Archaea</taxon>
        <taxon>Methanobacteriati</taxon>
        <taxon>Methanobacteriota</taxon>
        <taxon>Stenosarchaea group</taxon>
        <taxon>Halobacteria</taxon>
        <taxon>Halobacteriales</taxon>
        <taxon>Halococcaceae</taxon>
        <taxon>Halococcus</taxon>
    </lineage>
</organism>
<evidence type="ECO:0000259" key="1">
    <source>
        <dbReference type="PROSITE" id="PS51186"/>
    </source>
</evidence>
<dbReference type="PANTHER" id="PTHR43415:SF5">
    <property type="entry name" value="ACETYLTRANSFERASE"/>
    <property type="match status" value="1"/>
</dbReference>
<evidence type="ECO:0000313" key="3">
    <source>
        <dbReference type="Proteomes" id="UP000011566"/>
    </source>
</evidence>
<dbReference type="Proteomes" id="UP000011566">
    <property type="component" value="Unassembled WGS sequence"/>
</dbReference>
<proteinExistence type="predicted"/>
<dbReference type="InterPro" id="IPR016181">
    <property type="entry name" value="Acyl_CoA_acyltransferase"/>
</dbReference>
<dbReference type="OrthoDB" id="120213at2157"/>
<dbReference type="GO" id="GO:0016747">
    <property type="term" value="F:acyltransferase activity, transferring groups other than amino-acyl groups"/>
    <property type="evidence" value="ECO:0007669"/>
    <property type="project" value="InterPro"/>
</dbReference>
<dbReference type="AlphaFoldDB" id="M0M695"/>
<reference evidence="2 3" key="1">
    <citation type="journal article" date="2014" name="PLoS Genet.">
        <title>Phylogenetically driven sequencing of extremely halophilic archaea reveals strategies for static and dynamic osmo-response.</title>
        <authorList>
            <person name="Becker E.A."/>
            <person name="Seitzer P.M."/>
            <person name="Tritt A."/>
            <person name="Larsen D."/>
            <person name="Krusor M."/>
            <person name="Yao A.I."/>
            <person name="Wu D."/>
            <person name="Madern D."/>
            <person name="Eisen J.A."/>
            <person name="Darling A.E."/>
            <person name="Facciotti M.T."/>
        </authorList>
    </citation>
    <scope>NUCLEOTIDE SEQUENCE [LARGE SCALE GENOMIC DNA]</scope>
    <source>
        <strain evidence="2 3">100A6</strain>
    </source>
</reference>
<protein>
    <submittedName>
        <fullName evidence="2">GCN5-like N-acetyltransferase</fullName>
    </submittedName>
</protein>
<keyword evidence="3" id="KW-1185">Reference proteome</keyword>
<dbReference type="PROSITE" id="PS51186">
    <property type="entry name" value="GNAT"/>
    <property type="match status" value="1"/>
</dbReference>
<dbReference type="eggNOG" id="arCOG00842">
    <property type="taxonomic scope" value="Archaea"/>
</dbReference>
<dbReference type="PATRIC" id="fig|1132509.6.peg.1167"/>
<keyword evidence="2" id="KW-0808">Transferase</keyword>
<sequence length="174" mass="19520">MAVSFRQPTDDDPERIAGWTDSPASLLQWAGPVFSFPFDAAQLRDHLGEIEDSGPTHRAYAAAADGRLVGYLELADIDRENRSARVARVIVDPAERGNSYGTAMVREIVRIGFDELGLHRIGLRVFDFNEVAIGCYETVGFVQEGVLRDVRRHGEEYWSLVTMSYLETERPSDE</sequence>
<dbReference type="PANTHER" id="PTHR43415">
    <property type="entry name" value="SPERMIDINE N(1)-ACETYLTRANSFERASE"/>
    <property type="match status" value="1"/>
</dbReference>
<dbReference type="InterPro" id="IPR000182">
    <property type="entry name" value="GNAT_dom"/>
</dbReference>